<evidence type="ECO:0000259" key="12">
    <source>
        <dbReference type="Pfam" id="PF07730"/>
    </source>
</evidence>
<feature type="transmembrane region" description="Helical" evidence="10">
    <location>
        <begin position="12"/>
        <end position="40"/>
    </location>
</feature>
<reference evidence="13 14" key="1">
    <citation type="submission" date="2019-06" db="EMBL/GenBank/DDBJ databases">
        <title>Sequencing the genomes of 1000 actinobacteria strains.</title>
        <authorList>
            <person name="Klenk H.-P."/>
        </authorList>
    </citation>
    <scope>NUCLEOTIDE SEQUENCE [LARGE SCALE GENOMIC DNA]</scope>
    <source>
        <strain evidence="13 14">DSM 45679</strain>
    </source>
</reference>
<dbReference type="Gene3D" id="1.20.5.1930">
    <property type="match status" value="1"/>
</dbReference>
<dbReference type="SUPFAM" id="SSF55874">
    <property type="entry name" value="ATPase domain of HSP90 chaperone/DNA topoisomerase II/histidine kinase"/>
    <property type="match status" value="1"/>
</dbReference>
<evidence type="ECO:0000256" key="10">
    <source>
        <dbReference type="SAM" id="Phobius"/>
    </source>
</evidence>
<keyword evidence="6 13" id="KW-0418">Kinase</keyword>
<feature type="transmembrane region" description="Helical" evidence="10">
    <location>
        <begin position="272"/>
        <end position="292"/>
    </location>
</feature>
<keyword evidence="5" id="KW-0547">Nucleotide-binding</keyword>
<evidence type="ECO:0000313" key="14">
    <source>
        <dbReference type="Proteomes" id="UP000320876"/>
    </source>
</evidence>
<feature type="transmembrane region" description="Helical" evidence="10">
    <location>
        <begin position="200"/>
        <end position="218"/>
    </location>
</feature>
<dbReference type="EC" id="2.7.13.3" evidence="2"/>
<dbReference type="GO" id="GO:0046983">
    <property type="term" value="F:protein dimerization activity"/>
    <property type="evidence" value="ECO:0007669"/>
    <property type="project" value="InterPro"/>
</dbReference>
<dbReference type="PANTHER" id="PTHR24421:SF10">
    <property type="entry name" value="NITRATE_NITRITE SENSOR PROTEIN NARQ"/>
    <property type="match status" value="1"/>
</dbReference>
<keyword evidence="10" id="KW-1133">Transmembrane helix</keyword>
<feature type="transmembrane region" description="Helical" evidence="10">
    <location>
        <begin position="159"/>
        <end position="180"/>
    </location>
</feature>
<evidence type="ECO:0000313" key="13">
    <source>
        <dbReference type="EMBL" id="TQJ03780.1"/>
    </source>
</evidence>
<feature type="domain" description="Signal transduction histidine kinase subgroup 3 dimerisation and phosphoacceptor" evidence="12">
    <location>
        <begin position="375"/>
        <end position="439"/>
    </location>
</feature>
<dbReference type="Gene3D" id="3.30.565.10">
    <property type="entry name" value="Histidine kinase-like ATPase, C-terminal domain"/>
    <property type="match status" value="1"/>
</dbReference>
<keyword evidence="4" id="KW-0808">Transferase</keyword>
<dbReference type="InterPro" id="IPR011712">
    <property type="entry name" value="Sig_transdc_His_kin_sub3_dim/P"/>
</dbReference>
<dbReference type="PANTHER" id="PTHR24421">
    <property type="entry name" value="NITRATE/NITRITE SENSOR PROTEIN NARX-RELATED"/>
    <property type="match status" value="1"/>
</dbReference>
<feature type="transmembrane region" description="Helical" evidence="10">
    <location>
        <begin position="75"/>
        <end position="94"/>
    </location>
</feature>
<keyword evidence="10" id="KW-0812">Transmembrane</keyword>
<dbReference type="GO" id="GO:0016020">
    <property type="term" value="C:membrane"/>
    <property type="evidence" value="ECO:0007669"/>
    <property type="project" value="InterPro"/>
</dbReference>
<keyword evidence="8" id="KW-0902">Two-component regulatory system</keyword>
<accession>A0A542DL06</accession>
<feature type="transmembrane region" description="Helical" evidence="10">
    <location>
        <begin position="52"/>
        <end position="68"/>
    </location>
</feature>
<keyword evidence="7" id="KW-0067">ATP-binding</keyword>
<feature type="transmembrane region" description="Helical" evidence="10">
    <location>
        <begin position="100"/>
        <end position="121"/>
    </location>
</feature>
<feature type="transmembrane region" description="Helical" evidence="10">
    <location>
        <begin position="299"/>
        <end position="319"/>
    </location>
</feature>
<proteinExistence type="predicted"/>
<evidence type="ECO:0000256" key="6">
    <source>
        <dbReference type="ARBA" id="ARBA00022777"/>
    </source>
</evidence>
<dbReference type="Proteomes" id="UP000320876">
    <property type="component" value="Unassembled WGS sequence"/>
</dbReference>
<keyword evidence="10" id="KW-0472">Membrane</keyword>
<feature type="region of interest" description="Disordered" evidence="9">
    <location>
        <begin position="529"/>
        <end position="548"/>
    </location>
</feature>
<organism evidence="13 14">
    <name type="scientific">Amycolatopsis cihanbeyliensis</name>
    <dbReference type="NCBI Taxonomy" id="1128664"/>
    <lineage>
        <taxon>Bacteria</taxon>
        <taxon>Bacillati</taxon>
        <taxon>Actinomycetota</taxon>
        <taxon>Actinomycetes</taxon>
        <taxon>Pseudonocardiales</taxon>
        <taxon>Pseudonocardiaceae</taxon>
        <taxon>Amycolatopsis</taxon>
    </lineage>
</organism>
<sequence length="601" mass="62945">MSQSSNRLTRRLTAALQWLGLPGSVLAAALLCDLVIIFSAATDHIGQPSADLVLLPGVLMLSACALWARSQPVTATFAGSAVLFVSSTLIVLGHGAPYTALLSTVSFAETVAGFELVFYCVRTARGGVAFTAVATLVTSCLLAIAMRTEGTFLVRRSDVIQTLVAGLVLLIVAVVTGIQFRKPPARREPGPLASLVRGQWPLIGAFSLLLFLEMYTTASTELRTAPVLLCSMASAGCAVLATRYPMRAGFGLVLSMLLSALVSWQLPGDSYITATGMPISQIAAGGMVVVLLVRYLQPVRAWTVIGLLAGVVALAALLNSRAGLPYPSVDGLRALFVAAVLTLGVAVATGLFLRSRDSERTQAVQAAVTDAQTSERMALARELHDVVAHHVTGIVVQAQAAKMVAQQNPMVVVDALERIETAGTDALTAMRRLVRSMRGDAPAGSSELSEQATTDLAADLRRLVDSAQHGVSVELDLDLPPGLPQEVARSTLRLVQESLTNVGKHAATATMVAVSARVEGGQLHIRVSDDGEHERQRPVGGGEDAAARGASVVGGGGWRDGGYGLVGMRERVELLHGRLSAGPGPDGGWLVEAWLPLEGVE</sequence>
<evidence type="ECO:0000259" key="11">
    <source>
        <dbReference type="Pfam" id="PF02518"/>
    </source>
</evidence>
<evidence type="ECO:0000256" key="1">
    <source>
        <dbReference type="ARBA" id="ARBA00000085"/>
    </source>
</evidence>
<protein>
    <recommendedName>
        <fullName evidence="2">histidine kinase</fullName>
        <ecNumber evidence="2">2.7.13.3</ecNumber>
    </recommendedName>
</protein>
<dbReference type="GO" id="GO:0005524">
    <property type="term" value="F:ATP binding"/>
    <property type="evidence" value="ECO:0007669"/>
    <property type="project" value="UniProtKB-KW"/>
</dbReference>
<dbReference type="EMBL" id="VFML01000001">
    <property type="protein sequence ID" value="TQJ03780.1"/>
    <property type="molecule type" value="Genomic_DNA"/>
</dbReference>
<comment type="caution">
    <text evidence="13">The sequence shown here is derived from an EMBL/GenBank/DDBJ whole genome shotgun (WGS) entry which is preliminary data.</text>
</comment>
<feature type="transmembrane region" description="Helical" evidence="10">
    <location>
        <begin position="128"/>
        <end position="147"/>
    </location>
</feature>
<evidence type="ECO:0000256" key="8">
    <source>
        <dbReference type="ARBA" id="ARBA00023012"/>
    </source>
</evidence>
<dbReference type="CDD" id="cd16917">
    <property type="entry name" value="HATPase_UhpB-NarQ-NarX-like"/>
    <property type="match status" value="1"/>
</dbReference>
<name>A0A542DL06_AMYCI</name>
<feature type="transmembrane region" description="Helical" evidence="10">
    <location>
        <begin position="248"/>
        <end position="266"/>
    </location>
</feature>
<gene>
    <name evidence="13" type="ORF">FB471_3548</name>
</gene>
<feature type="transmembrane region" description="Helical" evidence="10">
    <location>
        <begin position="224"/>
        <end position="241"/>
    </location>
</feature>
<dbReference type="AlphaFoldDB" id="A0A542DL06"/>
<dbReference type="GO" id="GO:0000155">
    <property type="term" value="F:phosphorelay sensor kinase activity"/>
    <property type="evidence" value="ECO:0007669"/>
    <property type="project" value="InterPro"/>
</dbReference>
<dbReference type="Pfam" id="PF07730">
    <property type="entry name" value="HisKA_3"/>
    <property type="match status" value="1"/>
</dbReference>
<evidence type="ECO:0000256" key="4">
    <source>
        <dbReference type="ARBA" id="ARBA00022679"/>
    </source>
</evidence>
<evidence type="ECO:0000256" key="2">
    <source>
        <dbReference type="ARBA" id="ARBA00012438"/>
    </source>
</evidence>
<dbReference type="InterPro" id="IPR003594">
    <property type="entry name" value="HATPase_dom"/>
</dbReference>
<evidence type="ECO:0000256" key="9">
    <source>
        <dbReference type="SAM" id="MobiDB-lite"/>
    </source>
</evidence>
<dbReference type="InterPro" id="IPR050482">
    <property type="entry name" value="Sensor_HK_TwoCompSys"/>
</dbReference>
<feature type="domain" description="Histidine kinase/HSP90-like ATPase" evidence="11">
    <location>
        <begin position="492"/>
        <end position="598"/>
    </location>
</feature>
<feature type="transmembrane region" description="Helical" evidence="10">
    <location>
        <begin position="331"/>
        <end position="353"/>
    </location>
</feature>
<dbReference type="Pfam" id="PF02518">
    <property type="entry name" value="HATPase_c"/>
    <property type="match status" value="1"/>
</dbReference>
<evidence type="ECO:0000256" key="7">
    <source>
        <dbReference type="ARBA" id="ARBA00022840"/>
    </source>
</evidence>
<keyword evidence="3" id="KW-0597">Phosphoprotein</keyword>
<comment type="catalytic activity">
    <reaction evidence="1">
        <text>ATP + protein L-histidine = ADP + protein N-phospho-L-histidine.</text>
        <dbReference type="EC" id="2.7.13.3"/>
    </reaction>
</comment>
<evidence type="ECO:0000256" key="3">
    <source>
        <dbReference type="ARBA" id="ARBA00022553"/>
    </source>
</evidence>
<dbReference type="InterPro" id="IPR036890">
    <property type="entry name" value="HATPase_C_sf"/>
</dbReference>
<keyword evidence="14" id="KW-1185">Reference proteome</keyword>
<dbReference type="RefSeq" id="WP_170220842.1">
    <property type="nucleotide sequence ID" value="NZ_VFML01000001.1"/>
</dbReference>
<evidence type="ECO:0000256" key="5">
    <source>
        <dbReference type="ARBA" id="ARBA00022741"/>
    </source>
</evidence>